<comment type="caution">
    <text evidence="1">The sequence shown here is derived from an EMBL/GenBank/DDBJ whole genome shotgun (WGS) entry which is preliminary data.</text>
</comment>
<dbReference type="RefSeq" id="WP_184015372.1">
    <property type="nucleotide sequence ID" value="NZ_JACHFD010000002.1"/>
</dbReference>
<evidence type="ECO:0000313" key="1">
    <source>
        <dbReference type="EMBL" id="MBB5350221.1"/>
    </source>
</evidence>
<name>A0A840VBF5_9BACT</name>
<keyword evidence="2" id="KW-1185">Reference proteome</keyword>
<organism evidence="1 2">
    <name type="scientific">Haloferula luteola</name>
    <dbReference type="NCBI Taxonomy" id="595692"/>
    <lineage>
        <taxon>Bacteria</taxon>
        <taxon>Pseudomonadati</taxon>
        <taxon>Verrucomicrobiota</taxon>
        <taxon>Verrucomicrobiia</taxon>
        <taxon>Verrucomicrobiales</taxon>
        <taxon>Verrucomicrobiaceae</taxon>
        <taxon>Haloferula</taxon>
    </lineage>
</organism>
<evidence type="ECO:0000313" key="2">
    <source>
        <dbReference type="Proteomes" id="UP000557717"/>
    </source>
</evidence>
<dbReference type="Proteomes" id="UP000557717">
    <property type="component" value="Unassembled WGS sequence"/>
</dbReference>
<reference evidence="1 2" key="1">
    <citation type="submission" date="2020-08" db="EMBL/GenBank/DDBJ databases">
        <title>Genomic Encyclopedia of Type Strains, Phase IV (KMG-IV): sequencing the most valuable type-strain genomes for metagenomic binning, comparative biology and taxonomic classification.</title>
        <authorList>
            <person name="Goeker M."/>
        </authorList>
    </citation>
    <scope>NUCLEOTIDE SEQUENCE [LARGE SCALE GENOMIC DNA]</scope>
    <source>
        <strain evidence="1 2">YC6886</strain>
    </source>
</reference>
<accession>A0A840VBF5</accession>
<proteinExistence type="predicted"/>
<gene>
    <name evidence="1" type="ORF">HNR46_000445</name>
</gene>
<dbReference type="EMBL" id="JACHFD010000002">
    <property type="protein sequence ID" value="MBB5350221.1"/>
    <property type="molecule type" value="Genomic_DNA"/>
</dbReference>
<sequence>MDSEIAIRAMTEEAEGYAMLGMWHDAWEAIQSLPVEQRSSPEALRIRLRCSQGSQAWKMGVSVAEALEKGSERDREAVARFYSARAHSEVAADRMASARKSIKMACEAWPPIHIELARDPWWNTVL</sequence>
<protein>
    <submittedName>
        <fullName evidence="1">Lipopolysaccharide biosynthesis regulator YciM</fullName>
    </submittedName>
</protein>
<dbReference type="AlphaFoldDB" id="A0A840VBF5"/>